<feature type="region of interest" description="Disordered" evidence="1">
    <location>
        <begin position="1"/>
        <end position="63"/>
    </location>
</feature>
<comment type="caution">
    <text evidence="2">The sequence shown here is derived from an EMBL/GenBank/DDBJ whole genome shotgun (WGS) entry which is preliminary data.</text>
</comment>
<reference evidence="2 3" key="2">
    <citation type="submission" date="2018-06" db="EMBL/GenBank/DDBJ databases">
        <title>Metagenomic assembly of (sub)arctic Cyanobacteria and their associated microbiome from non-axenic cultures.</title>
        <authorList>
            <person name="Baurain D."/>
        </authorList>
    </citation>
    <scope>NUCLEOTIDE SEQUENCE [LARGE SCALE GENOMIC DNA]</scope>
    <source>
        <strain evidence="2">ULC129bin1</strain>
    </source>
</reference>
<evidence type="ECO:0000313" key="3">
    <source>
        <dbReference type="Proteomes" id="UP000249354"/>
    </source>
</evidence>
<name>A0A2W4UKC1_9CYAN</name>
<proteinExistence type="predicted"/>
<reference evidence="3" key="1">
    <citation type="submission" date="2018-04" db="EMBL/GenBank/DDBJ databases">
        <authorList>
            <person name="Cornet L."/>
        </authorList>
    </citation>
    <scope>NUCLEOTIDE SEQUENCE [LARGE SCALE GENOMIC DNA]</scope>
</reference>
<dbReference type="EMBL" id="QBMC01000017">
    <property type="protein sequence ID" value="PZO21796.1"/>
    <property type="molecule type" value="Genomic_DNA"/>
</dbReference>
<gene>
    <name evidence="2" type="ORF">DCF25_04415</name>
</gene>
<sequence length="63" mass="6758">MDIKDKAEAAKKATEGKLKEAFGRANDNPDLQKEGEAKQAEAAAIDAQDLDKSRSEDAKDPAN</sequence>
<feature type="compositionally biased region" description="Basic and acidic residues" evidence="1">
    <location>
        <begin position="49"/>
        <end position="63"/>
    </location>
</feature>
<feature type="compositionally biased region" description="Basic and acidic residues" evidence="1">
    <location>
        <begin position="1"/>
        <end position="22"/>
    </location>
</feature>
<feature type="compositionally biased region" description="Basic and acidic residues" evidence="1">
    <location>
        <begin position="30"/>
        <end position="39"/>
    </location>
</feature>
<dbReference type="AlphaFoldDB" id="A0A2W4UKC1"/>
<evidence type="ECO:0000313" key="2">
    <source>
        <dbReference type="EMBL" id="PZO21796.1"/>
    </source>
</evidence>
<organism evidence="2 3">
    <name type="scientific">Leptolyngbya foveolarum</name>
    <dbReference type="NCBI Taxonomy" id="47253"/>
    <lineage>
        <taxon>Bacteria</taxon>
        <taxon>Bacillati</taxon>
        <taxon>Cyanobacteriota</taxon>
        <taxon>Cyanophyceae</taxon>
        <taxon>Leptolyngbyales</taxon>
        <taxon>Leptolyngbyaceae</taxon>
        <taxon>Leptolyngbya group</taxon>
        <taxon>Leptolyngbya</taxon>
    </lineage>
</organism>
<accession>A0A2W4UKC1</accession>
<protein>
    <submittedName>
        <fullName evidence="2">CsbD family protein</fullName>
    </submittedName>
</protein>
<evidence type="ECO:0000256" key="1">
    <source>
        <dbReference type="SAM" id="MobiDB-lite"/>
    </source>
</evidence>
<dbReference type="Proteomes" id="UP000249354">
    <property type="component" value="Unassembled WGS sequence"/>
</dbReference>